<keyword evidence="1" id="KW-1133">Transmembrane helix</keyword>
<evidence type="ECO:0000313" key="2">
    <source>
        <dbReference type="EMBL" id="SHO46521.1"/>
    </source>
</evidence>
<evidence type="ECO:0008006" key="4">
    <source>
        <dbReference type="Google" id="ProtNLM"/>
    </source>
</evidence>
<reference evidence="3" key="1">
    <citation type="submission" date="2016-12" db="EMBL/GenBank/DDBJ databases">
        <authorList>
            <person name="Herbold C."/>
        </authorList>
    </citation>
    <scope>NUCLEOTIDE SEQUENCE [LARGE SCALE GENOMIC DNA]</scope>
</reference>
<dbReference type="Gene3D" id="2.60.40.10">
    <property type="entry name" value="Immunoglobulins"/>
    <property type="match status" value="1"/>
</dbReference>
<keyword evidence="1" id="KW-0812">Transmembrane</keyword>
<dbReference type="AlphaFoldDB" id="A0A2H1EHM2"/>
<protein>
    <recommendedName>
        <fullName evidence="4">PEFG-CTERM sorting domain-containing protein</fullName>
    </recommendedName>
</protein>
<dbReference type="Proteomes" id="UP000232412">
    <property type="component" value="Unassembled WGS sequence"/>
</dbReference>
<evidence type="ECO:0000256" key="1">
    <source>
        <dbReference type="SAM" id="Phobius"/>
    </source>
</evidence>
<feature type="transmembrane region" description="Helical" evidence="1">
    <location>
        <begin position="146"/>
        <end position="166"/>
    </location>
</feature>
<keyword evidence="1" id="KW-0472">Membrane</keyword>
<name>A0A2H1EHM2_9ARCH</name>
<proteinExistence type="predicted"/>
<sequence length="175" mass="18671">MLQIRSLVLLLVIGAMFTSYPAFGQTSPITVQTDKSSYADGDTMIISGKVTDQLNIPISIVIKNGQTPVYIAQADVDPSTYSYSVQAVAGGNLWKSAGTYEIDVTYGGPDKTAKTTFQYTGTTQTIPPTNNATSSQGQTVPAIPEFGPLAAMIFAISIMATLIFYVKAGHSFRIQ</sequence>
<organism evidence="2 3">
    <name type="scientific">Nitrosotalea sinensis</name>
    <dbReference type="NCBI Taxonomy" id="1499975"/>
    <lineage>
        <taxon>Archaea</taxon>
        <taxon>Nitrososphaerota</taxon>
        <taxon>Nitrososphaeria</taxon>
        <taxon>Nitrosotaleales</taxon>
        <taxon>Nitrosotaleaceae</taxon>
        <taxon>Nitrosotalea</taxon>
    </lineage>
</organism>
<accession>A0A2H1EHM2</accession>
<dbReference type="EMBL" id="FRFC01000004">
    <property type="protein sequence ID" value="SHO46521.1"/>
    <property type="molecule type" value="Genomic_DNA"/>
</dbReference>
<dbReference type="InterPro" id="IPR013783">
    <property type="entry name" value="Ig-like_fold"/>
</dbReference>
<gene>
    <name evidence="2" type="ORF">NSIN_30150</name>
</gene>
<keyword evidence="3" id="KW-1185">Reference proteome</keyword>
<evidence type="ECO:0000313" key="3">
    <source>
        <dbReference type="Proteomes" id="UP000232412"/>
    </source>
</evidence>